<dbReference type="GO" id="GO:0042128">
    <property type="term" value="P:nitrate assimilation"/>
    <property type="evidence" value="ECO:0007669"/>
    <property type="project" value="UniProtKB-KW"/>
</dbReference>
<dbReference type="NCBIfam" id="TIGR00684">
    <property type="entry name" value="narJ"/>
    <property type="match status" value="1"/>
</dbReference>
<dbReference type="GO" id="GO:0051131">
    <property type="term" value="P:chaperone-mediated protein complex assembly"/>
    <property type="evidence" value="ECO:0007669"/>
    <property type="project" value="InterPro"/>
</dbReference>
<dbReference type="Pfam" id="PF02613">
    <property type="entry name" value="Nitrate_red_del"/>
    <property type="match status" value="1"/>
</dbReference>
<dbReference type="SUPFAM" id="SSF89155">
    <property type="entry name" value="TorD-like"/>
    <property type="match status" value="1"/>
</dbReference>
<dbReference type="PANTHER" id="PTHR43680:SF2">
    <property type="entry name" value="NITRATE REDUCTASE MOLYBDENUM COFACTOR ASSEMBLY CHAPERONE NARJ"/>
    <property type="match status" value="1"/>
</dbReference>
<dbReference type="InterPro" id="IPR003765">
    <property type="entry name" value="NO3_reductase_chaperone_NarJ"/>
</dbReference>
<dbReference type="PANTHER" id="PTHR43680">
    <property type="entry name" value="NITRATE REDUCTASE MOLYBDENUM COFACTOR ASSEMBLY CHAPERONE"/>
    <property type="match status" value="1"/>
</dbReference>
<dbReference type="Gene3D" id="1.10.3480.10">
    <property type="entry name" value="TorD-like"/>
    <property type="match status" value="1"/>
</dbReference>
<dbReference type="AlphaFoldDB" id="A0A6I3S9H7"/>
<sequence>MNLGLKALACLLLYPDAVLKDNLQEIKAAVAESTLAKDQKEALEIFINHMIETPMADLQKEYVATFDIGKKASLNLFEHMHRDSRERGSAMINLKKLYEERGLTIQSNEFPDYLPMFLEFLSGLDDAEAQALLDGAARHIAAIDAALKKEESPWAVVTGAIMSLTAMKTSEVKFERDDLLPTTEAESFDSPVRFGGNADPVQTVHFKK</sequence>
<dbReference type="InterPro" id="IPR020945">
    <property type="entry name" value="DMSO/NO3_reduct_chaperone"/>
</dbReference>
<dbReference type="Proteomes" id="UP000462362">
    <property type="component" value="Unassembled WGS sequence"/>
</dbReference>
<dbReference type="GO" id="GO:0016530">
    <property type="term" value="F:metallochaperone activity"/>
    <property type="evidence" value="ECO:0007669"/>
    <property type="project" value="TreeGrafter"/>
</dbReference>
<dbReference type="EMBL" id="WNCL01000041">
    <property type="protein sequence ID" value="MTU44026.1"/>
    <property type="molecule type" value="Genomic_DNA"/>
</dbReference>
<dbReference type="RefSeq" id="WP_149879605.1">
    <property type="nucleotide sequence ID" value="NZ_CATXDL010000041.1"/>
</dbReference>
<name>A0A6I3S9H7_9BURK</name>
<accession>A0A6I3S9H7</accession>
<dbReference type="GO" id="GO:0051082">
    <property type="term" value="F:unfolded protein binding"/>
    <property type="evidence" value="ECO:0007669"/>
    <property type="project" value="InterPro"/>
</dbReference>
<evidence type="ECO:0000313" key="3">
    <source>
        <dbReference type="Proteomes" id="UP000462362"/>
    </source>
</evidence>
<reference evidence="2 3" key="1">
    <citation type="journal article" date="2019" name="Nat. Med.">
        <title>A library of human gut bacterial isolates paired with longitudinal multiomics data enables mechanistic microbiome research.</title>
        <authorList>
            <person name="Poyet M."/>
            <person name="Groussin M."/>
            <person name="Gibbons S.M."/>
            <person name="Avila-Pacheco J."/>
            <person name="Jiang X."/>
            <person name="Kearney S.M."/>
            <person name="Perrotta A.R."/>
            <person name="Berdy B."/>
            <person name="Zhao S."/>
            <person name="Lieberman T.D."/>
            <person name="Swanson P.K."/>
            <person name="Smith M."/>
            <person name="Roesemann S."/>
            <person name="Alexander J.E."/>
            <person name="Rich S.A."/>
            <person name="Livny J."/>
            <person name="Vlamakis H."/>
            <person name="Clish C."/>
            <person name="Bullock K."/>
            <person name="Deik A."/>
            <person name="Scott J."/>
            <person name="Pierce K.A."/>
            <person name="Xavier R.J."/>
            <person name="Alm E.J."/>
        </authorList>
    </citation>
    <scope>NUCLEOTIDE SEQUENCE [LARGE SCALE GENOMIC DNA]</scope>
    <source>
        <strain evidence="2 3">BIOML-A2</strain>
    </source>
</reference>
<organism evidence="2 3">
    <name type="scientific">Parasutterella excrementihominis</name>
    <dbReference type="NCBI Taxonomy" id="487175"/>
    <lineage>
        <taxon>Bacteria</taxon>
        <taxon>Pseudomonadati</taxon>
        <taxon>Pseudomonadota</taxon>
        <taxon>Betaproteobacteria</taxon>
        <taxon>Burkholderiales</taxon>
        <taxon>Sutterellaceae</taxon>
        <taxon>Parasutterella</taxon>
    </lineage>
</organism>
<evidence type="ECO:0000256" key="1">
    <source>
        <dbReference type="ARBA" id="ARBA00023063"/>
    </source>
</evidence>
<evidence type="ECO:0000313" key="2">
    <source>
        <dbReference type="EMBL" id="MTU44026.1"/>
    </source>
</evidence>
<comment type="caution">
    <text evidence="2">The sequence shown here is derived from an EMBL/GenBank/DDBJ whole genome shotgun (WGS) entry which is preliminary data.</text>
</comment>
<gene>
    <name evidence="2" type="primary">narJ</name>
    <name evidence="2" type="ORF">GMD42_10525</name>
</gene>
<protein>
    <submittedName>
        <fullName evidence="2">Nitrate reductase molybdenum cofactor assembly chaperone</fullName>
    </submittedName>
</protein>
<proteinExistence type="predicted"/>
<dbReference type="InterPro" id="IPR036411">
    <property type="entry name" value="TorD-like_sf"/>
</dbReference>
<keyword evidence="1" id="KW-0534">Nitrate assimilation</keyword>